<accession>A0ABT8CDL0</accession>
<protein>
    <submittedName>
        <fullName evidence="4">Class I SAM-dependent methyltransferase</fullName>
        <ecNumber evidence="4">2.1.1.-</ecNumber>
    </submittedName>
</protein>
<feature type="domain" description="Methyltransferase" evidence="3">
    <location>
        <begin position="53"/>
        <end position="148"/>
    </location>
</feature>
<dbReference type="GO" id="GO:0032259">
    <property type="term" value="P:methylation"/>
    <property type="evidence" value="ECO:0007669"/>
    <property type="project" value="UniProtKB-KW"/>
</dbReference>
<comment type="caution">
    <text evidence="4">The sequence shown here is derived from an EMBL/GenBank/DDBJ whole genome shotgun (WGS) entry which is preliminary data.</text>
</comment>
<name>A0ABT8CDL0_9BACT</name>
<dbReference type="PANTHER" id="PTHR43861:SF1">
    <property type="entry name" value="TRANS-ACONITATE 2-METHYLTRANSFERASE"/>
    <property type="match status" value="1"/>
</dbReference>
<dbReference type="Proteomes" id="UP001236663">
    <property type="component" value="Unassembled WGS sequence"/>
</dbReference>
<dbReference type="RefSeq" id="WP_163383637.1">
    <property type="nucleotide sequence ID" value="NZ_JAUFQS010000047.1"/>
</dbReference>
<keyword evidence="2 4" id="KW-0808">Transferase</keyword>
<evidence type="ECO:0000256" key="1">
    <source>
        <dbReference type="ARBA" id="ARBA00022603"/>
    </source>
</evidence>
<dbReference type="GO" id="GO:0008168">
    <property type="term" value="F:methyltransferase activity"/>
    <property type="evidence" value="ECO:0007669"/>
    <property type="project" value="UniProtKB-KW"/>
</dbReference>
<keyword evidence="5" id="KW-1185">Reference proteome</keyword>
<dbReference type="InterPro" id="IPR041698">
    <property type="entry name" value="Methyltransf_25"/>
</dbReference>
<dbReference type="PANTHER" id="PTHR43861">
    <property type="entry name" value="TRANS-ACONITATE 2-METHYLTRANSFERASE-RELATED"/>
    <property type="match status" value="1"/>
</dbReference>
<dbReference type="InterPro" id="IPR029063">
    <property type="entry name" value="SAM-dependent_MTases_sf"/>
</dbReference>
<dbReference type="CDD" id="cd02440">
    <property type="entry name" value="AdoMet_MTases"/>
    <property type="match status" value="1"/>
</dbReference>
<evidence type="ECO:0000256" key="2">
    <source>
        <dbReference type="ARBA" id="ARBA00022679"/>
    </source>
</evidence>
<dbReference type="EC" id="2.1.1.-" evidence="4"/>
<evidence type="ECO:0000313" key="4">
    <source>
        <dbReference type="EMBL" id="MDN3689820.1"/>
    </source>
</evidence>
<reference evidence="5" key="1">
    <citation type="journal article" date="2019" name="Int. J. Syst. Evol. Microbiol.">
        <title>The Global Catalogue of Microorganisms (GCM) 10K type strain sequencing project: providing services to taxonomists for standard genome sequencing and annotation.</title>
        <authorList>
            <consortium name="The Broad Institute Genomics Platform"/>
            <consortium name="The Broad Institute Genome Sequencing Center for Infectious Disease"/>
            <person name="Wu L."/>
            <person name="Ma J."/>
        </authorList>
    </citation>
    <scope>NUCLEOTIDE SEQUENCE [LARGE SCALE GENOMIC DNA]</scope>
    <source>
        <strain evidence="5">CECT 7706</strain>
    </source>
</reference>
<proteinExistence type="predicted"/>
<keyword evidence="1 4" id="KW-0489">Methyltransferase</keyword>
<sequence length="232" mass="26820">MDWLYNEFKQTGKDYASQEEVEIYDPSHDDFRNIRQEIAYAESWILPNPNASILDIGCGTGNFSIHFAKSFQKVYALDISPPMLSFARAKSNLLNLHNIDYIHGGYLNYKLPDNSIYGVISSLSLHHLPDFWKAKALDRIFLILKPAGKLYLHDVVIPNEFPEKAIQDFIDLQGERGGNFLREDTLIHFKEEFSTFDWIMQTMLINAGFHIQEVSTRDKVLKTYLCEKPPII</sequence>
<evidence type="ECO:0000313" key="5">
    <source>
        <dbReference type="Proteomes" id="UP001236663"/>
    </source>
</evidence>
<organism evidence="4 5">
    <name type="scientific">Cyclobacterium jeungdonense</name>
    <dbReference type="NCBI Taxonomy" id="708087"/>
    <lineage>
        <taxon>Bacteria</taxon>
        <taxon>Pseudomonadati</taxon>
        <taxon>Bacteroidota</taxon>
        <taxon>Cytophagia</taxon>
        <taxon>Cytophagales</taxon>
        <taxon>Cyclobacteriaceae</taxon>
        <taxon>Cyclobacterium</taxon>
    </lineage>
</organism>
<dbReference type="EMBL" id="JAUFQS010000047">
    <property type="protein sequence ID" value="MDN3689820.1"/>
    <property type="molecule type" value="Genomic_DNA"/>
</dbReference>
<dbReference type="SUPFAM" id="SSF53335">
    <property type="entry name" value="S-adenosyl-L-methionine-dependent methyltransferases"/>
    <property type="match status" value="1"/>
</dbReference>
<dbReference type="Pfam" id="PF13649">
    <property type="entry name" value="Methyltransf_25"/>
    <property type="match status" value="1"/>
</dbReference>
<dbReference type="Gene3D" id="3.40.50.150">
    <property type="entry name" value="Vaccinia Virus protein VP39"/>
    <property type="match status" value="1"/>
</dbReference>
<evidence type="ECO:0000259" key="3">
    <source>
        <dbReference type="Pfam" id="PF13649"/>
    </source>
</evidence>
<gene>
    <name evidence="4" type="ORF">QWZ15_18500</name>
</gene>